<name>A0A382CH38_9ZZZZ</name>
<dbReference type="AlphaFoldDB" id="A0A382CH38"/>
<feature type="non-terminal residue" evidence="2">
    <location>
        <position position="1"/>
    </location>
</feature>
<evidence type="ECO:0000313" key="2">
    <source>
        <dbReference type="EMBL" id="SVB25385.1"/>
    </source>
</evidence>
<reference evidence="2" key="1">
    <citation type="submission" date="2018-05" db="EMBL/GenBank/DDBJ databases">
        <authorList>
            <person name="Lanie J.A."/>
            <person name="Ng W.-L."/>
            <person name="Kazmierczak K.M."/>
            <person name="Andrzejewski T.M."/>
            <person name="Davidsen T.M."/>
            <person name="Wayne K.J."/>
            <person name="Tettelin H."/>
            <person name="Glass J.I."/>
            <person name="Rusch D."/>
            <person name="Podicherti R."/>
            <person name="Tsui H.-C.T."/>
            <person name="Winkler M.E."/>
        </authorList>
    </citation>
    <scope>NUCLEOTIDE SEQUENCE</scope>
</reference>
<evidence type="ECO:0000256" key="1">
    <source>
        <dbReference type="SAM" id="MobiDB-lite"/>
    </source>
</evidence>
<accession>A0A382CH38</accession>
<protein>
    <submittedName>
        <fullName evidence="2">Uncharacterized protein</fullName>
    </submittedName>
</protein>
<feature type="region of interest" description="Disordered" evidence="1">
    <location>
        <begin position="1"/>
        <end position="24"/>
    </location>
</feature>
<gene>
    <name evidence="2" type="ORF">METZ01_LOCUS178239</name>
</gene>
<sequence length="48" mass="5064">VSTPRDQAKGQPVPSGLDPHAGSGRKSLMLVSLVSLPPDWQLSRPRSG</sequence>
<dbReference type="EMBL" id="UINC01034480">
    <property type="protein sequence ID" value="SVB25385.1"/>
    <property type="molecule type" value="Genomic_DNA"/>
</dbReference>
<proteinExistence type="predicted"/>
<organism evidence="2">
    <name type="scientific">marine metagenome</name>
    <dbReference type="NCBI Taxonomy" id="408172"/>
    <lineage>
        <taxon>unclassified sequences</taxon>
        <taxon>metagenomes</taxon>
        <taxon>ecological metagenomes</taxon>
    </lineage>
</organism>